<feature type="transmembrane region" description="Helical" evidence="12">
    <location>
        <begin position="364"/>
        <end position="385"/>
    </location>
</feature>
<evidence type="ECO:0000256" key="4">
    <source>
        <dbReference type="ARBA" id="ARBA00022475"/>
    </source>
</evidence>
<feature type="transmembrane region" description="Helical" evidence="12">
    <location>
        <begin position="20"/>
        <end position="43"/>
    </location>
</feature>
<gene>
    <name evidence="13" type="ORF">SAMN04490178_11299</name>
</gene>
<dbReference type="PIRSF" id="PIRSF006446">
    <property type="entry name" value="Cyt_quinol_oxidase_1"/>
    <property type="match status" value="1"/>
</dbReference>
<accession>A0A1H8VSY6</accession>
<proteinExistence type="inferred from homology"/>
<comment type="subcellular location">
    <subcellularLocation>
        <location evidence="1">Cell membrane</location>
        <topology evidence="1">Multi-pass membrane protein</topology>
    </subcellularLocation>
</comment>
<evidence type="ECO:0000256" key="7">
    <source>
        <dbReference type="ARBA" id="ARBA00022723"/>
    </source>
</evidence>
<protein>
    <submittedName>
        <fullName evidence="13">Cytochrome bd-I ubiquinol oxidase subunit 1 apoprotein</fullName>
    </submittedName>
</protein>
<evidence type="ECO:0000313" key="13">
    <source>
        <dbReference type="EMBL" id="SEP18465.1"/>
    </source>
</evidence>
<feature type="transmembrane region" description="Helical" evidence="12">
    <location>
        <begin position="55"/>
        <end position="73"/>
    </location>
</feature>
<feature type="transmembrane region" description="Helical" evidence="12">
    <location>
        <begin position="327"/>
        <end position="352"/>
    </location>
</feature>
<dbReference type="GO" id="GO:0016682">
    <property type="term" value="F:oxidoreductase activity, acting on diphenols and related substances as donors, oxygen as acceptor"/>
    <property type="evidence" value="ECO:0007669"/>
    <property type="project" value="TreeGrafter"/>
</dbReference>
<evidence type="ECO:0000313" key="14">
    <source>
        <dbReference type="Proteomes" id="UP000198847"/>
    </source>
</evidence>
<evidence type="ECO:0000256" key="1">
    <source>
        <dbReference type="ARBA" id="ARBA00004651"/>
    </source>
</evidence>
<dbReference type="GO" id="GO:0046872">
    <property type="term" value="F:metal ion binding"/>
    <property type="evidence" value="ECO:0007669"/>
    <property type="project" value="UniProtKB-UniRule"/>
</dbReference>
<keyword evidence="3 12" id="KW-0813">Transport</keyword>
<comment type="similarity">
    <text evidence="2 12">Belongs to the cytochrome ubiquinol oxidase subunit 1 family.</text>
</comment>
<keyword evidence="6 12" id="KW-0812">Transmembrane</keyword>
<dbReference type="EMBL" id="FODY01000012">
    <property type="protein sequence ID" value="SEP18465.1"/>
    <property type="molecule type" value="Genomic_DNA"/>
</dbReference>
<dbReference type="OrthoDB" id="9807042at2"/>
<evidence type="ECO:0000256" key="3">
    <source>
        <dbReference type="ARBA" id="ARBA00022448"/>
    </source>
</evidence>
<dbReference type="GO" id="GO:0070069">
    <property type="term" value="C:cytochrome complex"/>
    <property type="evidence" value="ECO:0007669"/>
    <property type="project" value="UniProtKB-UniRule"/>
</dbReference>
<dbReference type="InterPro" id="IPR002585">
    <property type="entry name" value="Cyt-d_ubiquinol_oxidase_su_1"/>
</dbReference>
<evidence type="ECO:0000256" key="2">
    <source>
        <dbReference type="ARBA" id="ARBA00009819"/>
    </source>
</evidence>
<dbReference type="GO" id="GO:0019646">
    <property type="term" value="P:aerobic electron transport chain"/>
    <property type="evidence" value="ECO:0007669"/>
    <property type="project" value="InterPro"/>
</dbReference>
<evidence type="ECO:0000256" key="11">
    <source>
        <dbReference type="ARBA" id="ARBA00023136"/>
    </source>
</evidence>
<feature type="transmembrane region" description="Helical" evidence="12">
    <location>
        <begin position="219"/>
        <end position="240"/>
    </location>
</feature>
<name>A0A1H8VSY6_9FIRM</name>
<dbReference type="STRING" id="112903.SAMN04490178_11299"/>
<keyword evidence="9 12" id="KW-1133">Transmembrane helix</keyword>
<dbReference type="Pfam" id="PF01654">
    <property type="entry name" value="Cyt_bd_oxida_I"/>
    <property type="match status" value="1"/>
</dbReference>
<keyword evidence="11 12" id="KW-0472">Membrane</keyword>
<keyword evidence="14" id="KW-1185">Reference proteome</keyword>
<keyword evidence="4 12" id="KW-1003">Cell membrane</keyword>
<evidence type="ECO:0000256" key="8">
    <source>
        <dbReference type="ARBA" id="ARBA00022982"/>
    </source>
</evidence>
<feature type="transmembrane region" description="Helical" evidence="12">
    <location>
        <begin position="187"/>
        <end position="207"/>
    </location>
</feature>
<evidence type="ECO:0000256" key="6">
    <source>
        <dbReference type="ARBA" id="ARBA00022692"/>
    </source>
</evidence>
<dbReference type="GO" id="GO:0020037">
    <property type="term" value="F:heme binding"/>
    <property type="evidence" value="ECO:0007669"/>
    <property type="project" value="TreeGrafter"/>
</dbReference>
<evidence type="ECO:0000256" key="12">
    <source>
        <dbReference type="PIRNR" id="PIRNR006446"/>
    </source>
</evidence>
<keyword evidence="10 12" id="KW-0408">Iron</keyword>
<feature type="transmembrane region" description="Helical" evidence="12">
    <location>
        <begin position="130"/>
        <end position="152"/>
    </location>
</feature>
<evidence type="ECO:0000256" key="10">
    <source>
        <dbReference type="ARBA" id="ARBA00023004"/>
    </source>
</evidence>
<dbReference type="RefSeq" id="WP_091747239.1">
    <property type="nucleotide sequence ID" value="NZ_FODY01000012.1"/>
</dbReference>
<evidence type="ECO:0000256" key="5">
    <source>
        <dbReference type="ARBA" id="ARBA00022617"/>
    </source>
</evidence>
<keyword evidence="5 12" id="KW-0349">Heme</keyword>
<keyword evidence="8 12" id="KW-0249">Electron transport</keyword>
<feature type="transmembrane region" description="Helical" evidence="12">
    <location>
        <begin position="411"/>
        <end position="436"/>
    </location>
</feature>
<organism evidence="13 14">
    <name type="scientific">Propionispora vibrioides</name>
    <dbReference type="NCBI Taxonomy" id="112903"/>
    <lineage>
        <taxon>Bacteria</taxon>
        <taxon>Bacillati</taxon>
        <taxon>Bacillota</taxon>
        <taxon>Negativicutes</taxon>
        <taxon>Selenomonadales</taxon>
        <taxon>Sporomusaceae</taxon>
        <taxon>Propionispora</taxon>
    </lineage>
</organism>
<dbReference type="GO" id="GO:0005886">
    <property type="term" value="C:plasma membrane"/>
    <property type="evidence" value="ECO:0007669"/>
    <property type="project" value="UniProtKB-SubCell"/>
</dbReference>
<dbReference type="PANTHER" id="PTHR30365">
    <property type="entry name" value="CYTOCHROME D UBIQUINOL OXIDASE"/>
    <property type="match status" value="1"/>
</dbReference>
<reference evidence="13 14" key="1">
    <citation type="submission" date="2016-10" db="EMBL/GenBank/DDBJ databases">
        <authorList>
            <person name="de Groot N.N."/>
        </authorList>
    </citation>
    <scope>NUCLEOTIDE SEQUENCE [LARGE SCALE GENOMIC DNA]</scope>
    <source>
        <strain evidence="13 14">DSM 13305</strain>
    </source>
</reference>
<feature type="transmembrane region" description="Helical" evidence="12">
    <location>
        <begin position="93"/>
        <end position="118"/>
    </location>
</feature>
<dbReference type="Proteomes" id="UP000198847">
    <property type="component" value="Unassembled WGS sequence"/>
</dbReference>
<evidence type="ECO:0000256" key="9">
    <source>
        <dbReference type="ARBA" id="ARBA00022989"/>
    </source>
</evidence>
<dbReference type="GO" id="GO:0009055">
    <property type="term" value="F:electron transfer activity"/>
    <property type="evidence" value="ECO:0007669"/>
    <property type="project" value="UniProtKB-UniRule"/>
</dbReference>
<keyword evidence="7 12" id="KW-0479">Metal-binding</keyword>
<dbReference type="PANTHER" id="PTHR30365:SF15">
    <property type="entry name" value="CYTOCHROME BD UBIQUINOL OXIDASE SUBUNIT 1"/>
    <property type="match status" value="1"/>
</dbReference>
<dbReference type="AlphaFoldDB" id="A0A1H8VSY6"/>
<sequence length="452" mass="50817">MDNTALILARIQFGLTLTCHFWFVGLTLGLSILIALMESCYVRVGDQIYKWMAKFWGKLFLVSYAGGIVTGLVNEFQFGMNWSEYSRFAGSAFGPPLAFEALTAFFVESISIGVWAYGWDKVSRRVHLSFIWLVALAANYSAFWILSANSFMQHPVGYALNNGRLELNDLASFITNSYLFYQYSHTVLSGLVLSGYFVMAVSAYYLLRKEQVNLFMRSYKIGLVCAMIATVSVIGTGHFYNQYLADTQPMKMAASEALWETAEPAPFVFFARIDEENRRNTYQLALPAGLSVLAYNSLNTPVTGMNDLQAEFVERYGSEDYIPAVTILFWSFRGMVGIGFWLVFLAVLNLWYWWKRQLAGSPALLKATMWSLPLPYLAITMGWTMTEMGRQPWLVYGLQLTKKGVSPVVSWANVGISLMVYAAVYAVIILSVLYIACTIIRKGPANTQEGGR</sequence>